<evidence type="ECO:0000256" key="1">
    <source>
        <dbReference type="ARBA" id="ARBA00004123"/>
    </source>
</evidence>
<comment type="subcellular location">
    <subcellularLocation>
        <location evidence="1">Nucleus</location>
    </subcellularLocation>
</comment>
<dbReference type="Proteomes" id="UP000249402">
    <property type="component" value="Unassembled WGS sequence"/>
</dbReference>
<evidence type="ECO:0000256" key="3">
    <source>
        <dbReference type="ARBA" id="ARBA00022737"/>
    </source>
</evidence>
<dbReference type="EMBL" id="KZ824435">
    <property type="protein sequence ID" value="RAL01537.1"/>
    <property type="molecule type" value="Genomic_DNA"/>
</dbReference>
<feature type="compositionally biased region" description="Low complexity" evidence="8">
    <location>
        <begin position="28"/>
        <end position="41"/>
    </location>
</feature>
<feature type="region of interest" description="Disordered" evidence="8">
    <location>
        <begin position="764"/>
        <end position="819"/>
    </location>
</feature>
<evidence type="ECO:0000256" key="2">
    <source>
        <dbReference type="ARBA" id="ARBA00022723"/>
    </source>
</evidence>
<feature type="region of interest" description="Disordered" evidence="8">
    <location>
        <begin position="484"/>
        <end position="503"/>
    </location>
</feature>
<dbReference type="InterPro" id="IPR013087">
    <property type="entry name" value="Znf_C2H2_type"/>
</dbReference>
<dbReference type="PROSITE" id="PS50157">
    <property type="entry name" value="ZINC_FINGER_C2H2_2"/>
    <property type="match status" value="1"/>
</dbReference>
<keyword evidence="11" id="KW-1185">Reference proteome</keyword>
<name>A0A395H131_9EURO</name>
<evidence type="ECO:0000256" key="4">
    <source>
        <dbReference type="ARBA" id="ARBA00022771"/>
    </source>
</evidence>
<keyword evidence="2" id="KW-0479">Metal-binding</keyword>
<dbReference type="SMART" id="SM00355">
    <property type="entry name" value="ZnF_C2H2"/>
    <property type="match status" value="6"/>
</dbReference>
<dbReference type="Gene3D" id="3.30.160.60">
    <property type="entry name" value="Classic Zinc Finger"/>
    <property type="match status" value="1"/>
</dbReference>
<feature type="compositionally biased region" description="Low complexity" evidence="8">
    <location>
        <begin position="383"/>
        <end position="394"/>
    </location>
</feature>
<feature type="region of interest" description="Disordered" evidence="8">
    <location>
        <begin position="1"/>
        <end position="41"/>
    </location>
</feature>
<dbReference type="GO" id="GO:0008270">
    <property type="term" value="F:zinc ion binding"/>
    <property type="evidence" value="ECO:0007669"/>
    <property type="project" value="UniProtKB-KW"/>
</dbReference>
<keyword evidence="4 7" id="KW-0863">Zinc-finger</keyword>
<feature type="region of interest" description="Disordered" evidence="8">
    <location>
        <begin position="351"/>
        <end position="406"/>
    </location>
</feature>
<dbReference type="GeneID" id="37225738"/>
<dbReference type="VEuPathDB" id="FungiDB:BO80DRAFT_434446"/>
<evidence type="ECO:0000256" key="6">
    <source>
        <dbReference type="ARBA" id="ARBA00023242"/>
    </source>
</evidence>
<reference evidence="10 11" key="1">
    <citation type="submission" date="2018-02" db="EMBL/GenBank/DDBJ databases">
        <title>The genomes of Aspergillus section Nigri reveals drivers in fungal speciation.</title>
        <authorList>
            <consortium name="DOE Joint Genome Institute"/>
            <person name="Vesth T.C."/>
            <person name="Nybo J."/>
            <person name="Theobald S."/>
            <person name="Brandl J."/>
            <person name="Frisvad J.C."/>
            <person name="Nielsen K.F."/>
            <person name="Lyhne E.K."/>
            <person name="Kogle M.E."/>
            <person name="Kuo A."/>
            <person name="Riley R."/>
            <person name="Clum A."/>
            <person name="Nolan M."/>
            <person name="Lipzen A."/>
            <person name="Salamov A."/>
            <person name="Henrissat B."/>
            <person name="Wiebenga A."/>
            <person name="De vries R.P."/>
            <person name="Grigoriev I.V."/>
            <person name="Mortensen U.H."/>
            <person name="Andersen M.R."/>
            <person name="Baker S.E."/>
        </authorList>
    </citation>
    <scope>NUCLEOTIDE SEQUENCE [LARGE SCALE GENOMIC DNA]</scope>
    <source>
        <strain evidence="10 11">CBS 121593</strain>
    </source>
</reference>
<evidence type="ECO:0000256" key="5">
    <source>
        <dbReference type="ARBA" id="ARBA00022833"/>
    </source>
</evidence>
<evidence type="ECO:0000256" key="8">
    <source>
        <dbReference type="SAM" id="MobiDB-lite"/>
    </source>
</evidence>
<feature type="compositionally biased region" description="Basic and acidic residues" evidence="8">
    <location>
        <begin position="714"/>
        <end position="726"/>
    </location>
</feature>
<dbReference type="InterPro" id="IPR050888">
    <property type="entry name" value="ZnF_C2H2-type_TF"/>
</dbReference>
<keyword evidence="3" id="KW-0677">Repeat</keyword>
<dbReference type="PROSITE" id="PS00028">
    <property type="entry name" value="ZINC_FINGER_C2H2_1"/>
    <property type="match status" value="1"/>
</dbReference>
<evidence type="ECO:0000313" key="11">
    <source>
        <dbReference type="Proteomes" id="UP000249402"/>
    </source>
</evidence>
<keyword evidence="5" id="KW-0862">Zinc</keyword>
<evidence type="ECO:0000259" key="9">
    <source>
        <dbReference type="PROSITE" id="PS50157"/>
    </source>
</evidence>
<protein>
    <submittedName>
        <fullName evidence="10">C2H2 type zinc finger domain protein</fullName>
    </submittedName>
</protein>
<feature type="compositionally biased region" description="Acidic residues" evidence="8">
    <location>
        <begin position="735"/>
        <end position="746"/>
    </location>
</feature>
<accession>A0A395H131</accession>
<dbReference type="STRING" id="1448316.A0A395H131"/>
<dbReference type="OrthoDB" id="6077919at2759"/>
<dbReference type="PANTHER" id="PTHR24406">
    <property type="entry name" value="TRANSCRIPTIONAL REPRESSOR CTCFL-RELATED"/>
    <property type="match status" value="1"/>
</dbReference>
<keyword evidence="6" id="KW-0539">Nucleus</keyword>
<dbReference type="RefSeq" id="XP_025575864.1">
    <property type="nucleotide sequence ID" value="XM_025720873.1"/>
</dbReference>
<sequence length="907" mass="101649">MSGTSDPSKHWDNSSDILQGIMGSRAMPPSSHLDLSSDGLSPSDLTLGDPASFLGFQFASDQAIPQPTHSSILHPWPLYHKPSPSPLPQLFDTSAYPPLTRWRNEPDAWNPLQTSRPMNPAAFVIPRTHQVYGFDRRSSSGHHSTPSEADSQYTSLHLSDSGYSTQGCTTRSVAASYALDSACSPFLAPLEHEQDDRVSALDLNSAPYGDAIDPLDRIDSPSLLCQDVIKCDYPGCQWTGKCPSDKRKHEARHKKLFKCDEPNCARKEGFGTINDLARHKKCVHKQEPERGPKVLYMCFGHNCPRRNKKWPRLDNFRQHLARMHNDEDVDELLRKSHEWYETCVKPQELGPSFLDSLSDEASTLPAEPAAQPNGITEDLGPNPSASFPAAFPSSETPTPDTVMKMNDEYKDPAFDHASVQPPLAKPHPSELPALRALNLDSSLDQKVRLPTQLDTAKSGKMDDMVNEAALNMINAMTKAMNTNERRRSQQSDVGEEMVDQNGELSDRKRDMLQRILSAALDRLSGQPGANHTAPQDILGDDSEKKGWIQCEFCTKRTRLRCEMKKHKKRHERPYGCTFAKCNKTFGSKADWKRHENSQHFHAQCWRCTLSDATQEDLPCARLFYRQEIYVQHLKKHHDVDEDEEVRAALCKNRINRDGDPRPSHYWCGFCRVLLPLKTQGVGAWNERYNHIDVEHFKKGERVEDWLLPSGHLTKSQEREELKKQRTDGNGYESEPAMDENSDDESVNSDYAVDQEPLLDDTMAIDEEPTPDLSSELGGDSLPHNRSMTYPFPGASNLRKRKLPSQSTVGPYRSNEPGVPRLVKRSKADSDHVPGASLGSFYTGADRMLSEPSRLSPELDSAFCCQCKQGPFALAYTHQCPCCHHGLCDGCEGRNASTSDAYMVGEPS</sequence>
<dbReference type="GO" id="GO:0005634">
    <property type="term" value="C:nucleus"/>
    <property type="evidence" value="ECO:0007669"/>
    <property type="project" value="UniProtKB-SubCell"/>
</dbReference>
<feature type="domain" description="C2H2-type" evidence="9">
    <location>
        <begin position="574"/>
        <end position="599"/>
    </location>
</feature>
<evidence type="ECO:0000256" key="7">
    <source>
        <dbReference type="PROSITE-ProRule" id="PRU00042"/>
    </source>
</evidence>
<evidence type="ECO:0000313" key="10">
    <source>
        <dbReference type="EMBL" id="RAL01537.1"/>
    </source>
</evidence>
<proteinExistence type="predicted"/>
<feature type="region of interest" description="Disordered" evidence="8">
    <location>
        <begin position="708"/>
        <end position="747"/>
    </location>
</feature>
<organism evidence="10 11">
    <name type="scientific">Aspergillus ibericus CBS 121593</name>
    <dbReference type="NCBI Taxonomy" id="1448316"/>
    <lineage>
        <taxon>Eukaryota</taxon>
        <taxon>Fungi</taxon>
        <taxon>Dikarya</taxon>
        <taxon>Ascomycota</taxon>
        <taxon>Pezizomycotina</taxon>
        <taxon>Eurotiomycetes</taxon>
        <taxon>Eurotiomycetidae</taxon>
        <taxon>Eurotiales</taxon>
        <taxon>Aspergillaceae</taxon>
        <taxon>Aspergillus</taxon>
        <taxon>Aspergillus subgen. Circumdati</taxon>
    </lineage>
</organism>
<gene>
    <name evidence="10" type="ORF">BO80DRAFT_434446</name>
</gene>
<dbReference type="AlphaFoldDB" id="A0A395H131"/>